<dbReference type="InterPro" id="IPR050882">
    <property type="entry name" value="Prepilin_peptidase/N-MTase"/>
</dbReference>
<comment type="subcellular location">
    <subcellularLocation>
        <location evidence="1">Cell membrane</location>
        <topology evidence="1">Multi-pass membrane protein</topology>
    </subcellularLocation>
</comment>
<keyword evidence="11" id="KW-1185">Reference proteome</keyword>
<keyword evidence="5 7" id="KW-1133">Transmembrane helix</keyword>
<evidence type="ECO:0000256" key="3">
    <source>
        <dbReference type="ARBA" id="ARBA00022475"/>
    </source>
</evidence>
<evidence type="ECO:0000256" key="4">
    <source>
        <dbReference type="ARBA" id="ARBA00022692"/>
    </source>
</evidence>
<dbReference type="HOGENOM" id="CLU_057101_0_1_0"/>
<dbReference type="RefSeq" id="WP_013042166.1">
    <property type="nucleotide sequence ID" value="NC_014008.1"/>
</dbReference>
<sequence>MFEGFEFINEDFPWFFQLLAFLFGAIVGSFLNVCIYRIPAERSVIFPGSTCACGKAIAWYNNIPILSWCFLRGRAACCGEKFSIRYPLIEFLTGALFLISWMQHTPLVAVIGMLYIAFLICSTFIDLDHMIIPDRFSIGGMVIGVLLSFAFPALHAVEPTYMPLIAHMKAGVQSIIGALIGAGLVYWISVLGEIVFRKPAMGEGDVKFVGFIGAFCGWQGAAFAMFGGAFIGSAVLLPLLLVQRLLGSSQEDSEDDGTAAPETDEDDEFVPMAGQVPFGPMLALAGLIYFLGFSAFVDAYFAEVAQLFLAE</sequence>
<comment type="similarity">
    <text evidence="2">Belongs to the peptidase A24 family.</text>
</comment>
<feature type="transmembrane region" description="Helical" evidence="7">
    <location>
        <begin position="107"/>
        <end position="125"/>
    </location>
</feature>
<feature type="transmembrane region" description="Helical" evidence="7">
    <location>
        <begin position="137"/>
        <end position="155"/>
    </location>
</feature>
<dbReference type="AlphaFoldDB" id="D5EN06"/>
<evidence type="ECO:0000256" key="7">
    <source>
        <dbReference type="SAM" id="Phobius"/>
    </source>
</evidence>
<evidence type="ECO:0000259" key="8">
    <source>
        <dbReference type="Pfam" id="PF01478"/>
    </source>
</evidence>
<feature type="domain" description="Prepilin type IV endopeptidase peptidase" evidence="8">
    <location>
        <begin position="114"/>
        <end position="236"/>
    </location>
</feature>
<keyword evidence="3" id="KW-1003">Cell membrane</keyword>
<feature type="domain" description="Prepilin peptidase A24 N-terminal" evidence="9">
    <location>
        <begin position="22"/>
        <end position="103"/>
    </location>
</feature>
<dbReference type="Proteomes" id="UP000000925">
    <property type="component" value="Chromosome"/>
</dbReference>
<dbReference type="OrthoDB" id="9789291at2"/>
<keyword evidence="4 7" id="KW-0812">Transmembrane</keyword>
<feature type="transmembrane region" description="Helical" evidence="7">
    <location>
        <begin position="175"/>
        <end position="196"/>
    </location>
</feature>
<evidence type="ECO:0000259" key="9">
    <source>
        <dbReference type="Pfam" id="PF06750"/>
    </source>
</evidence>
<dbReference type="KEGG" id="caa:Caka_0416"/>
<organism evidence="10 11">
    <name type="scientific">Coraliomargarita akajimensis (strain DSM 45221 / IAM 15411 / JCM 23193 / KCTC 12865 / 04OKA010-24)</name>
    <dbReference type="NCBI Taxonomy" id="583355"/>
    <lineage>
        <taxon>Bacteria</taxon>
        <taxon>Pseudomonadati</taxon>
        <taxon>Verrucomicrobiota</taxon>
        <taxon>Opitutia</taxon>
        <taxon>Puniceicoccales</taxon>
        <taxon>Coraliomargaritaceae</taxon>
        <taxon>Coraliomargarita</taxon>
    </lineage>
</organism>
<dbReference type="GO" id="GO:0004190">
    <property type="term" value="F:aspartic-type endopeptidase activity"/>
    <property type="evidence" value="ECO:0007669"/>
    <property type="project" value="InterPro"/>
</dbReference>
<dbReference type="PANTHER" id="PTHR30487">
    <property type="entry name" value="TYPE 4 PREPILIN-LIKE PROTEINS LEADER PEPTIDE-PROCESSING ENZYME"/>
    <property type="match status" value="1"/>
</dbReference>
<dbReference type="GO" id="GO:0005886">
    <property type="term" value="C:plasma membrane"/>
    <property type="evidence" value="ECO:0007669"/>
    <property type="project" value="UniProtKB-SubCell"/>
</dbReference>
<feature type="transmembrane region" description="Helical" evidence="7">
    <location>
        <begin position="208"/>
        <end position="241"/>
    </location>
</feature>
<dbReference type="STRING" id="583355.Caka_0416"/>
<keyword evidence="6 7" id="KW-0472">Membrane</keyword>
<dbReference type="GO" id="GO:0006465">
    <property type="term" value="P:signal peptide processing"/>
    <property type="evidence" value="ECO:0007669"/>
    <property type="project" value="TreeGrafter"/>
</dbReference>
<dbReference type="Pfam" id="PF06750">
    <property type="entry name" value="A24_N_bact"/>
    <property type="match status" value="1"/>
</dbReference>
<evidence type="ECO:0000256" key="1">
    <source>
        <dbReference type="ARBA" id="ARBA00004651"/>
    </source>
</evidence>
<dbReference type="Gene3D" id="1.20.120.1220">
    <property type="match status" value="1"/>
</dbReference>
<evidence type="ECO:0000256" key="6">
    <source>
        <dbReference type="ARBA" id="ARBA00023136"/>
    </source>
</evidence>
<proteinExistence type="inferred from homology"/>
<reference evidence="10 11" key="1">
    <citation type="journal article" date="2010" name="Stand. Genomic Sci.">
        <title>Complete genome sequence of Coraliomargarita akajimensis type strain (04OKA010-24).</title>
        <authorList>
            <person name="Mavromatis K."/>
            <person name="Abt B."/>
            <person name="Brambilla E."/>
            <person name="Lapidus A."/>
            <person name="Copeland A."/>
            <person name="Deshpande S."/>
            <person name="Nolan M."/>
            <person name="Lucas S."/>
            <person name="Tice H."/>
            <person name="Cheng J.F."/>
            <person name="Han C."/>
            <person name="Detter J.C."/>
            <person name="Woyke T."/>
            <person name="Goodwin L."/>
            <person name="Pitluck S."/>
            <person name="Held B."/>
            <person name="Brettin T."/>
            <person name="Tapia R."/>
            <person name="Ivanova N."/>
            <person name="Mikhailova N."/>
            <person name="Pati A."/>
            <person name="Liolios K."/>
            <person name="Chen A."/>
            <person name="Palaniappan K."/>
            <person name="Land M."/>
            <person name="Hauser L."/>
            <person name="Chang Y.J."/>
            <person name="Jeffries C.D."/>
            <person name="Rohde M."/>
            <person name="Goker M."/>
            <person name="Bristow J."/>
            <person name="Eisen J.A."/>
            <person name="Markowitz V."/>
            <person name="Hugenholtz P."/>
            <person name="Klenk H.P."/>
            <person name="Kyrpides N.C."/>
        </authorList>
    </citation>
    <scope>NUCLEOTIDE SEQUENCE [LARGE SCALE GENOMIC DNA]</scope>
    <source>
        <strain evidence="11">DSM 45221 / IAM 15411 / JCM 23193 / KCTC 12865</strain>
    </source>
</reference>
<evidence type="ECO:0000256" key="2">
    <source>
        <dbReference type="ARBA" id="ARBA00005801"/>
    </source>
</evidence>
<evidence type="ECO:0000313" key="11">
    <source>
        <dbReference type="Proteomes" id="UP000000925"/>
    </source>
</evidence>
<dbReference type="Pfam" id="PF01478">
    <property type="entry name" value="Peptidase_A24"/>
    <property type="match status" value="1"/>
</dbReference>
<feature type="transmembrane region" description="Helical" evidence="7">
    <location>
        <begin position="281"/>
        <end position="301"/>
    </location>
</feature>
<protein>
    <submittedName>
        <fullName evidence="10">Peptidase A24A domain protein</fullName>
    </submittedName>
</protein>
<dbReference type="eggNOG" id="COG1989">
    <property type="taxonomic scope" value="Bacteria"/>
</dbReference>
<dbReference type="MEROPS" id="A24.019"/>
<dbReference type="EMBL" id="CP001998">
    <property type="protein sequence ID" value="ADE53441.1"/>
    <property type="molecule type" value="Genomic_DNA"/>
</dbReference>
<feature type="transmembrane region" description="Helical" evidence="7">
    <location>
        <begin position="12"/>
        <end position="35"/>
    </location>
</feature>
<feature type="transmembrane region" description="Helical" evidence="7">
    <location>
        <begin position="82"/>
        <end position="101"/>
    </location>
</feature>
<dbReference type="PANTHER" id="PTHR30487:SF0">
    <property type="entry name" value="PREPILIN LEADER PEPTIDASE_N-METHYLTRANSFERASE-RELATED"/>
    <property type="match status" value="1"/>
</dbReference>
<dbReference type="InterPro" id="IPR010627">
    <property type="entry name" value="Prepilin_pept_A24_N"/>
</dbReference>
<evidence type="ECO:0000313" key="10">
    <source>
        <dbReference type="EMBL" id="ADE53441.1"/>
    </source>
</evidence>
<dbReference type="InterPro" id="IPR000045">
    <property type="entry name" value="Prepilin_IV_endopep_pep"/>
</dbReference>
<name>D5EN06_CORAD</name>
<gene>
    <name evidence="10" type="ordered locus">Caka_0416</name>
</gene>
<accession>D5EN06</accession>
<evidence type="ECO:0000256" key="5">
    <source>
        <dbReference type="ARBA" id="ARBA00022989"/>
    </source>
</evidence>